<sequence length="165" mass="17429">MSRSYYIGLFILGALTLGSCRKQLEEAEYRAYLQDADHGLTQTRAVGSATVTCSYRPADLLVAQELAGAPPASPAALDSLRRTFAGRAHFSLSLAQNGTEIENRYIRDATAFTQAIVYLGSGIAQDVHLVAGTDSVAALTALYPDNMAPRAAPPCCCSSIPAVST</sequence>
<dbReference type="AlphaFoldDB" id="A0A8T9QCH0"/>
<reference evidence="1" key="1">
    <citation type="submission" date="2022-04" db="EMBL/GenBank/DDBJ databases">
        <title>Hymenobacter sp. isolated from the air.</title>
        <authorList>
            <person name="Won M."/>
            <person name="Lee C.-M."/>
            <person name="Woen H.-Y."/>
            <person name="Kwon S.-W."/>
        </authorList>
    </citation>
    <scope>NUCLEOTIDE SEQUENCE</scope>
    <source>
        <strain evidence="1">5116S-3</strain>
        <plasmid evidence="1">unnamed1</plasmid>
    </source>
</reference>
<dbReference type="KEGG" id="hcu:MUN79_28830"/>
<organism evidence="1 2">
    <name type="scientific">Hymenobacter cellulosilyticus</name>
    <dbReference type="NCBI Taxonomy" id="2932248"/>
    <lineage>
        <taxon>Bacteria</taxon>
        <taxon>Pseudomonadati</taxon>
        <taxon>Bacteroidota</taxon>
        <taxon>Cytophagia</taxon>
        <taxon>Cytophagales</taxon>
        <taxon>Hymenobacteraceae</taxon>
        <taxon>Hymenobacter</taxon>
    </lineage>
</organism>
<accession>A0A8T9QCH0</accession>
<evidence type="ECO:0000313" key="1">
    <source>
        <dbReference type="EMBL" id="UOQ75197.1"/>
    </source>
</evidence>
<keyword evidence="1" id="KW-0614">Plasmid</keyword>
<evidence type="ECO:0000313" key="2">
    <source>
        <dbReference type="Proteomes" id="UP000831796"/>
    </source>
</evidence>
<dbReference type="RefSeq" id="WP_244678530.1">
    <property type="nucleotide sequence ID" value="NZ_CP095047.1"/>
</dbReference>
<keyword evidence="2" id="KW-1185">Reference proteome</keyword>
<protein>
    <submittedName>
        <fullName evidence="1">Uncharacterized protein</fullName>
    </submittedName>
</protein>
<dbReference type="PROSITE" id="PS51257">
    <property type="entry name" value="PROKAR_LIPOPROTEIN"/>
    <property type="match status" value="1"/>
</dbReference>
<geneLocation type="plasmid" evidence="1 2">
    <name>unnamed1</name>
</geneLocation>
<proteinExistence type="predicted"/>
<dbReference type="Proteomes" id="UP000831796">
    <property type="component" value="Plasmid unnamed1"/>
</dbReference>
<name>A0A8T9QCH0_9BACT</name>
<dbReference type="EMBL" id="CP095047">
    <property type="protein sequence ID" value="UOQ75197.1"/>
    <property type="molecule type" value="Genomic_DNA"/>
</dbReference>
<gene>
    <name evidence="1" type="ORF">MUN79_28830</name>
</gene>